<name>A0A4R6QNC1_9BURK</name>
<dbReference type="EMBL" id="SNXS01000003">
    <property type="protein sequence ID" value="TDP71485.1"/>
    <property type="molecule type" value="Genomic_DNA"/>
</dbReference>
<dbReference type="AlphaFoldDB" id="A0A4R6QNC1"/>
<reference evidence="1 2" key="1">
    <citation type="submission" date="2019-03" db="EMBL/GenBank/DDBJ databases">
        <title>Genomic Encyclopedia of Type Strains, Phase IV (KMG-IV): sequencing the most valuable type-strain genomes for metagenomic binning, comparative biology and taxonomic classification.</title>
        <authorList>
            <person name="Goeker M."/>
        </authorList>
    </citation>
    <scope>NUCLEOTIDE SEQUENCE [LARGE SCALE GENOMIC DNA]</scope>
    <source>
        <strain evidence="1 2">DSM 16998</strain>
    </source>
</reference>
<evidence type="ECO:0000313" key="2">
    <source>
        <dbReference type="Proteomes" id="UP000295361"/>
    </source>
</evidence>
<organism evidence="1 2">
    <name type="scientific">Roseateles toxinivorans</name>
    <dbReference type="NCBI Taxonomy" id="270368"/>
    <lineage>
        <taxon>Bacteria</taxon>
        <taxon>Pseudomonadati</taxon>
        <taxon>Pseudomonadota</taxon>
        <taxon>Betaproteobacteria</taxon>
        <taxon>Burkholderiales</taxon>
        <taxon>Sphaerotilaceae</taxon>
        <taxon>Roseateles</taxon>
    </lineage>
</organism>
<accession>A0A4R6QNC1</accession>
<dbReference type="Proteomes" id="UP000295361">
    <property type="component" value="Unassembled WGS sequence"/>
</dbReference>
<protein>
    <submittedName>
        <fullName evidence="1">Uncharacterized protein</fullName>
    </submittedName>
</protein>
<keyword evidence="2" id="KW-1185">Reference proteome</keyword>
<sequence length="81" mass="9224">MYKPYVSPGTQGIEPRRPLLCCPRCKGQVQRIPRRLIDRLRSLFSPVRRFRCPAIPCGWVGNLPAGDRSRDQPADGSNYIL</sequence>
<gene>
    <name evidence="1" type="ORF">DES47_103466</name>
</gene>
<proteinExistence type="predicted"/>
<comment type="caution">
    <text evidence="1">The sequence shown here is derived from an EMBL/GenBank/DDBJ whole genome shotgun (WGS) entry which is preliminary data.</text>
</comment>
<dbReference type="InParanoid" id="A0A4R6QNC1"/>
<evidence type="ECO:0000313" key="1">
    <source>
        <dbReference type="EMBL" id="TDP71485.1"/>
    </source>
</evidence>